<keyword evidence="1" id="KW-0812">Transmembrane</keyword>
<evidence type="ECO:0008006" key="4">
    <source>
        <dbReference type="Google" id="ProtNLM"/>
    </source>
</evidence>
<dbReference type="Proteomes" id="UP000030152">
    <property type="component" value="Unassembled WGS sequence"/>
</dbReference>
<name>A0A0A2MED8_9FLAO</name>
<evidence type="ECO:0000313" key="3">
    <source>
        <dbReference type="Proteomes" id="UP000030152"/>
    </source>
</evidence>
<reference evidence="2 3" key="1">
    <citation type="submission" date="2013-09" db="EMBL/GenBank/DDBJ databases">
        <authorList>
            <person name="Zeng Z."/>
            <person name="Chen C."/>
        </authorList>
    </citation>
    <scope>NUCLEOTIDE SEQUENCE [LARGE SCALE GENOMIC DNA]</scope>
    <source>
        <strain evidence="2 3">WB 3.3-2</strain>
    </source>
</reference>
<dbReference type="STRING" id="1121895.GCA_000378485_02967"/>
<keyword evidence="3" id="KW-1185">Reference proteome</keyword>
<dbReference type="InterPro" id="IPR021529">
    <property type="entry name" value="DUF2798"/>
</dbReference>
<dbReference type="AlphaFoldDB" id="A0A0A2MED8"/>
<dbReference type="EMBL" id="JRLX01000009">
    <property type="protein sequence ID" value="KGO86640.1"/>
    <property type="molecule type" value="Genomic_DNA"/>
</dbReference>
<dbReference type="Pfam" id="PF11391">
    <property type="entry name" value="DUF2798"/>
    <property type="match status" value="1"/>
</dbReference>
<accession>A0A0A2MED8</accession>
<feature type="transmembrane region" description="Helical" evidence="1">
    <location>
        <begin position="9"/>
        <end position="31"/>
    </location>
</feature>
<dbReference type="RefSeq" id="WP_020214132.1">
    <property type="nucleotide sequence ID" value="NZ_JRLX01000009.1"/>
</dbReference>
<dbReference type="OrthoDB" id="770695at2"/>
<keyword evidence="1" id="KW-0472">Membrane</keyword>
<evidence type="ECO:0000256" key="1">
    <source>
        <dbReference type="SAM" id="Phobius"/>
    </source>
</evidence>
<gene>
    <name evidence="2" type="ORF">Q765_10500</name>
</gene>
<protein>
    <recommendedName>
        <fullName evidence="4">DUF2798 domain-containing protein</fullName>
    </recommendedName>
</protein>
<comment type="caution">
    <text evidence="2">The sequence shown here is derived from an EMBL/GenBank/DDBJ whole genome shotgun (WGS) entry which is preliminary data.</text>
</comment>
<keyword evidence="1" id="KW-1133">Transmembrane helix</keyword>
<organism evidence="2 3">
    <name type="scientific">Flavobacterium rivuli WB 3.3-2 = DSM 21788</name>
    <dbReference type="NCBI Taxonomy" id="1121895"/>
    <lineage>
        <taxon>Bacteria</taxon>
        <taxon>Pseudomonadati</taxon>
        <taxon>Bacteroidota</taxon>
        <taxon>Flavobacteriia</taxon>
        <taxon>Flavobacteriales</taxon>
        <taxon>Flavobacteriaceae</taxon>
        <taxon>Flavobacterium</taxon>
    </lineage>
</organism>
<proteinExistence type="predicted"/>
<evidence type="ECO:0000313" key="2">
    <source>
        <dbReference type="EMBL" id="KGO86640.1"/>
    </source>
</evidence>
<sequence>MKLSKLQGIIVFTLLVSLCMSAIMSFGLLVYNRGWVPDFFHTWLHDYFLVDLWLSVPTGFTVVPLMKKLVDLVTVVDVAQTPQ</sequence>